<proteinExistence type="predicted"/>
<name>A0A0F9NYJ3_9ZZZZ</name>
<protein>
    <submittedName>
        <fullName evidence="1">Uncharacterized protein</fullName>
    </submittedName>
</protein>
<dbReference type="EMBL" id="LAZR01007277">
    <property type="protein sequence ID" value="KKM86302.1"/>
    <property type="molecule type" value="Genomic_DNA"/>
</dbReference>
<dbReference type="AlphaFoldDB" id="A0A0F9NYJ3"/>
<sequence>MVTESPVFKKYVNWQDREKFSSDNTYSLRPQLLAVLPYEIILPTEHYIDLRDIDEFVQDKWSAYASIRGASHYFFKLEADAVAFKLRWI</sequence>
<organism evidence="1">
    <name type="scientific">marine sediment metagenome</name>
    <dbReference type="NCBI Taxonomy" id="412755"/>
    <lineage>
        <taxon>unclassified sequences</taxon>
        <taxon>metagenomes</taxon>
        <taxon>ecological metagenomes</taxon>
    </lineage>
</organism>
<accession>A0A0F9NYJ3</accession>
<comment type="caution">
    <text evidence="1">The sequence shown here is derived from an EMBL/GenBank/DDBJ whole genome shotgun (WGS) entry which is preliminary data.</text>
</comment>
<evidence type="ECO:0000313" key="1">
    <source>
        <dbReference type="EMBL" id="KKM86302.1"/>
    </source>
</evidence>
<gene>
    <name evidence="1" type="ORF">LCGC14_1280280</name>
</gene>
<reference evidence="1" key="1">
    <citation type="journal article" date="2015" name="Nature">
        <title>Complex archaea that bridge the gap between prokaryotes and eukaryotes.</title>
        <authorList>
            <person name="Spang A."/>
            <person name="Saw J.H."/>
            <person name="Jorgensen S.L."/>
            <person name="Zaremba-Niedzwiedzka K."/>
            <person name="Martijn J."/>
            <person name="Lind A.E."/>
            <person name="van Eijk R."/>
            <person name="Schleper C."/>
            <person name="Guy L."/>
            <person name="Ettema T.J."/>
        </authorList>
    </citation>
    <scope>NUCLEOTIDE SEQUENCE</scope>
</reference>